<organism evidence="1 2">
    <name type="scientific">[Clostridium] symbiosum ATCC 14940</name>
    <dbReference type="NCBI Taxonomy" id="411472"/>
    <lineage>
        <taxon>Bacteria</taxon>
        <taxon>Bacillati</taxon>
        <taxon>Bacillota</taxon>
        <taxon>Clostridia</taxon>
        <taxon>Lachnospirales</taxon>
        <taxon>Lachnospiraceae</taxon>
        <taxon>Otoolea</taxon>
    </lineage>
</organism>
<evidence type="ECO:0000313" key="2">
    <source>
        <dbReference type="Proteomes" id="UP000016491"/>
    </source>
</evidence>
<comment type="caution">
    <text evidence="1">The sequence shown here is derived from an EMBL/GenBank/DDBJ whole genome shotgun (WGS) entry which is preliminary data.</text>
</comment>
<reference evidence="1 2" key="1">
    <citation type="submission" date="2013-07" db="EMBL/GenBank/DDBJ databases">
        <authorList>
            <person name="Weinstock G."/>
            <person name="Sodergren E."/>
            <person name="Wylie T."/>
            <person name="Fulton L."/>
            <person name="Fulton R."/>
            <person name="Fronick C."/>
            <person name="O'Laughlin M."/>
            <person name="Godfrey J."/>
            <person name="Miner T."/>
            <person name="Herter B."/>
            <person name="Appelbaum E."/>
            <person name="Cordes M."/>
            <person name="Lek S."/>
            <person name="Wollam A."/>
            <person name="Pepin K.H."/>
            <person name="Palsikar V.B."/>
            <person name="Mitreva M."/>
            <person name="Wilson R.K."/>
        </authorList>
    </citation>
    <scope>NUCLEOTIDE SEQUENCE [LARGE SCALE GENOMIC DNA]</scope>
    <source>
        <strain evidence="1 2">ATCC 14940</strain>
    </source>
</reference>
<dbReference type="Proteomes" id="UP000016491">
    <property type="component" value="Unassembled WGS sequence"/>
</dbReference>
<dbReference type="EMBL" id="AWSU01000080">
    <property type="protein sequence ID" value="ERI79250.1"/>
    <property type="molecule type" value="Genomic_DNA"/>
</dbReference>
<dbReference type="AlphaFoldDB" id="A0ABC9U1K2"/>
<proteinExistence type="predicted"/>
<accession>A0ABC9U1K2</accession>
<protein>
    <submittedName>
        <fullName evidence="1">Uncharacterized protein</fullName>
    </submittedName>
</protein>
<evidence type="ECO:0000313" key="1">
    <source>
        <dbReference type="EMBL" id="ERI79250.1"/>
    </source>
</evidence>
<sequence length="45" mass="5242">MSRKFLPCFPIFMPFFNNPAKQRWIPKASADYIFSSVPMESDEAV</sequence>
<name>A0ABC9U1K2_CLOSY</name>
<gene>
    <name evidence="1" type="ORF">CLOSYM_00985</name>
</gene>